<gene>
    <name evidence="2" type="ORF">SAMN05661093_01583</name>
</gene>
<name>A0A1Y5X7N6_KIBAR</name>
<organism evidence="2 3">
    <name type="scientific">Kibdelosporangium aridum</name>
    <dbReference type="NCBI Taxonomy" id="2030"/>
    <lineage>
        <taxon>Bacteria</taxon>
        <taxon>Bacillati</taxon>
        <taxon>Actinomycetota</taxon>
        <taxon>Actinomycetes</taxon>
        <taxon>Pseudonocardiales</taxon>
        <taxon>Pseudonocardiaceae</taxon>
        <taxon>Kibdelosporangium</taxon>
    </lineage>
</organism>
<dbReference type="Proteomes" id="UP000192674">
    <property type="component" value="Unassembled WGS sequence"/>
</dbReference>
<feature type="domain" description="ABM" evidence="1">
    <location>
        <begin position="13"/>
        <end position="106"/>
    </location>
</feature>
<reference evidence="2 3" key="1">
    <citation type="submission" date="2017-04" db="EMBL/GenBank/DDBJ databases">
        <authorList>
            <person name="Afonso C.L."/>
            <person name="Miller P.J."/>
            <person name="Scott M.A."/>
            <person name="Spackman E."/>
            <person name="Goraichik I."/>
            <person name="Dimitrov K.M."/>
            <person name="Suarez D.L."/>
            <person name="Swayne D.E."/>
        </authorList>
    </citation>
    <scope>NUCLEOTIDE SEQUENCE [LARGE SCALE GENOMIC DNA]</scope>
    <source>
        <strain evidence="2 3">DSM 43828</strain>
    </source>
</reference>
<accession>A0A1Y5X7N6</accession>
<dbReference type="AlphaFoldDB" id="A0A1Y5X7N6"/>
<evidence type="ECO:0000259" key="1">
    <source>
        <dbReference type="PROSITE" id="PS51725"/>
    </source>
</evidence>
<proteinExistence type="predicted"/>
<dbReference type="GO" id="GO:0004497">
    <property type="term" value="F:monooxygenase activity"/>
    <property type="evidence" value="ECO:0007669"/>
    <property type="project" value="UniProtKB-KW"/>
</dbReference>
<evidence type="ECO:0000313" key="2">
    <source>
        <dbReference type="EMBL" id="SMC70692.1"/>
    </source>
</evidence>
<protein>
    <submittedName>
        <fullName evidence="2">Antibiotic biosynthesis monooxygenase</fullName>
    </submittedName>
</protein>
<keyword evidence="3" id="KW-1185">Reference proteome</keyword>
<dbReference type="InterPro" id="IPR007138">
    <property type="entry name" value="ABM_dom"/>
</dbReference>
<keyword evidence="2" id="KW-0560">Oxidoreductase</keyword>
<dbReference type="EMBL" id="FWXV01000001">
    <property type="protein sequence ID" value="SMC70692.1"/>
    <property type="molecule type" value="Genomic_DNA"/>
</dbReference>
<dbReference type="SUPFAM" id="SSF54909">
    <property type="entry name" value="Dimeric alpha+beta barrel"/>
    <property type="match status" value="1"/>
</dbReference>
<dbReference type="Gene3D" id="3.30.70.100">
    <property type="match status" value="1"/>
</dbReference>
<dbReference type="PROSITE" id="PS51725">
    <property type="entry name" value="ABM"/>
    <property type="match status" value="1"/>
</dbReference>
<evidence type="ECO:0000313" key="3">
    <source>
        <dbReference type="Proteomes" id="UP000192674"/>
    </source>
</evidence>
<keyword evidence="2" id="KW-0503">Monooxygenase</keyword>
<dbReference type="InterPro" id="IPR011008">
    <property type="entry name" value="Dimeric_a/b-barrel"/>
</dbReference>
<sequence length="106" mass="11837">MNSGGLARHRSMLIIAGYITTDPNERDTYVEAHRDLLRRAREAPGCLDAAISADPVDPARINNYERWQSREHLDAWRAVANAPDTGITITLGPMSMFTATDERPPF</sequence>
<dbReference type="Pfam" id="PF03992">
    <property type="entry name" value="ABM"/>
    <property type="match status" value="1"/>
</dbReference>